<keyword evidence="3" id="KW-0004">4Fe-4S</keyword>
<dbReference type="PANTHER" id="PTHR30038">
    <property type="entry name" value="ALDEHYDE FERREDOXIN OXIDOREDUCTASE"/>
    <property type="match status" value="1"/>
</dbReference>
<dbReference type="InterPro" id="IPR036021">
    <property type="entry name" value="Tungsten_al_ferr_oxy-like_C"/>
</dbReference>
<evidence type="ECO:0000256" key="6">
    <source>
        <dbReference type="ARBA" id="ARBA00023004"/>
    </source>
</evidence>
<dbReference type="EMBL" id="BART01000835">
    <property type="protein sequence ID" value="GAG57274.1"/>
    <property type="molecule type" value="Genomic_DNA"/>
</dbReference>
<evidence type="ECO:0000256" key="8">
    <source>
        <dbReference type="ARBA" id="ARBA00049934"/>
    </source>
</evidence>
<evidence type="ECO:0000259" key="9">
    <source>
        <dbReference type="Pfam" id="PF01314"/>
    </source>
</evidence>
<evidence type="ECO:0008006" key="12">
    <source>
        <dbReference type="Google" id="ProtNLM"/>
    </source>
</evidence>
<evidence type="ECO:0000259" key="10">
    <source>
        <dbReference type="Pfam" id="PF02730"/>
    </source>
</evidence>
<evidence type="ECO:0000256" key="3">
    <source>
        <dbReference type="ARBA" id="ARBA00022485"/>
    </source>
</evidence>
<keyword evidence="7" id="KW-0411">Iron-sulfur</keyword>
<dbReference type="InterPro" id="IPR013985">
    <property type="entry name" value="Ald_Fedxn_OxRdtase_dom3"/>
</dbReference>
<keyword evidence="4" id="KW-0479">Metal-binding</keyword>
<evidence type="ECO:0000256" key="1">
    <source>
        <dbReference type="ARBA" id="ARBA00001966"/>
    </source>
</evidence>
<name>X0YLV3_9ZZZZ</name>
<gene>
    <name evidence="11" type="ORF">S01H4_03413</name>
</gene>
<comment type="cofactor">
    <cofactor evidence="1">
        <name>[4Fe-4S] cluster</name>
        <dbReference type="ChEBI" id="CHEBI:49883"/>
    </cofactor>
</comment>
<comment type="cofactor">
    <cofactor evidence="8">
        <name>tungstopterin</name>
        <dbReference type="ChEBI" id="CHEBI:30402"/>
    </cofactor>
</comment>
<evidence type="ECO:0000313" key="11">
    <source>
        <dbReference type="EMBL" id="GAG57274.1"/>
    </source>
</evidence>
<dbReference type="InterPro" id="IPR036503">
    <property type="entry name" value="Ald_Fedxn_OxRdtase_N_sf"/>
</dbReference>
<sequence>ENMINLAAIMTDKHRAAGRGGVGAVMGSKKLKALVARGTKKIGVEDPEKLSASVKRARLLIKKNGVTSKALPVYGTPVLVNVVNELGMLPTHNFQEGTFNDADGVSGEKLLERLSRKNYNCYGCPIGCGRMSRARGKDVGGPEFESIWSLGPQCGINDLEWIAIANDKCNLLGIDTISVGSTIGCVMELVQRGKLEHSLKFGDTTGILELIEDIAHARGLGAELGKGSKIFAKQYGAPELAMQVKGLEIPAYDPRGVQGHALGYATSNRGGCHLRSYLIGPEVMGSPVLVDRDSTDGKADLVILYQNLSAAMDSMVVCRFTNFAWTVDDYADMVAACTGLSIDGKELLKIGSRIWNLEKLFNMREGFTKSDDALPPRFSTPLPEGASRNRVAQIDVMLPEYYSLRGWDKEGIPSSKLLKELNIPQ</sequence>
<dbReference type="GO" id="GO:0051539">
    <property type="term" value="F:4 iron, 4 sulfur cluster binding"/>
    <property type="evidence" value="ECO:0007669"/>
    <property type="project" value="UniProtKB-KW"/>
</dbReference>
<dbReference type="InterPro" id="IPR013984">
    <property type="entry name" value="Ald_Fedxn_OxRdtase_dom2"/>
</dbReference>
<dbReference type="AlphaFoldDB" id="X0YLV3"/>
<evidence type="ECO:0000256" key="4">
    <source>
        <dbReference type="ARBA" id="ARBA00022723"/>
    </source>
</evidence>
<reference evidence="11" key="1">
    <citation type="journal article" date="2014" name="Front. Microbiol.">
        <title>High frequency of phylogenetically diverse reductive dehalogenase-homologous genes in deep subseafloor sedimentary metagenomes.</title>
        <authorList>
            <person name="Kawai M."/>
            <person name="Futagami T."/>
            <person name="Toyoda A."/>
            <person name="Takaki Y."/>
            <person name="Nishi S."/>
            <person name="Hori S."/>
            <person name="Arai W."/>
            <person name="Tsubouchi T."/>
            <person name="Morono Y."/>
            <person name="Uchiyama I."/>
            <person name="Ito T."/>
            <person name="Fujiyama A."/>
            <person name="Inagaki F."/>
            <person name="Takami H."/>
        </authorList>
    </citation>
    <scope>NUCLEOTIDE SEQUENCE</scope>
    <source>
        <strain evidence="11">Expedition CK06-06</strain>
    </source>
</reference>
<keyword evidence="6" id="KW-0408">Iron</keyword>
<dbReference type="Gene3D" id="1.10.599.10">
    <property type="entry name" value="Aldehyde Ferredoxin Oxidoreductase Protein, subunit A, domain 3"/>
    <property type="match status" value="1"/>
</dbReference>
<keyword evidence="5" id="KW-0560">Oxidoreductase</keyword>
<evidence type="ECO:0000256" key="7">
    <source>
        <dbReference type="ARBA" id="ARBA00023014"/>
    </source>
</evidence>
<dbReference type="InterPro" id="IPR051919">
    <property type="entry name" value="W-dependent_AOR"/>
</dbReference>
<dbReference type="Gene3D" id="3.60.9.10">
    <property type="entry name" value="Aldehyde ferredoxin oxidoreductase, N-terminal domain"/>
    <property type="match status" value="1"/>
</dbReference>
<comment type="similarity">
    <text evidence="2">Belongs to the AOR/FOR family.</text>
</comment>
<protein>
    <recommendedName>
        <fullName evidence="12">Aldehyde ferredoxin oxidoreductase C-terminal domain-containing protein</fullName>
    </recommendedName>
</protein>
<feature type="domain" description="Aldehyde ferredoxin oxidoreductase C-terminal" evidence="9">
    <location>
        <begin position="54"/>
        <end position="423"/>
    </location>
</feature>
<dbReference type="InterPro" id="IPR013983">
    <property type="entry name" value="Ald_Fedxn_OxRdtase_N"/>
</dbReference>
<dbReference type="GO" id="GO:0016625">
    <property type="term" value="F:oxidoreductase activity, acting on the aldehyde or oxo group of donors, iron-sulfur protein as acceptor"/>
    <property type="evidence" value="ECO:0007669"/>
    <property type="project" value="InterPro"/>
</dbReference>
<comment type="caution">
    <text evidence="11">The sequence shown here is derived from an EMBL/GenBank/DDBJ whole genome shotgun (WGS) entry which is preliminary data.</text>
</comment>
<feature type="non-terminal residue" evidence="11">
    <location>
        <position position="1"/>
    </location>
</feature>
<dbReference type="GO" id="GO:0046872">
    <property type="term" value="F:metal ion binding"/>
    <property type="evidence" value="ECO:0007669"/>
    <property type="project" value="UniProtKB-KW"/>
</dbReference>
<feature type="domain" description="Aldehyde ferredoxin oxidoreductase N-terminal" evidence="10">
    <location>
        <begin position="1"/>
        <end position="39"/>
    </location>
</feature>
<dbReference type="Gene3D" id="1.10.569.10">
    <property type="entry name" value="Aldehyde Ferredoxin Oxidoreductase Protein, subunit A, domain 2"/>
    <property type="match status" value="1"/>
</dbReference>
<dbReference type="InterPro" id="IPR001203">
    <property type="entry name" value="OxRdtase_Ald_Fedxn_C"/>
</dbReference>
<dbReference type="GO" id="GO:0009055">
    <property type="term" value="F:electron transfer activity"/>
    <property type="evidence" value="ECO:0007669"/>
    <property type="project" value="InterPro"/>
</dbReference>
<dbReference type="Pfam" id="PF02730">
    <property type="entry name" value="AFOR_N"/>
    <property type="match status" value="1"/>
</dbReference>
<dbReference type="SUPFAM" id="SSF48310">
    <property type="entry name" value="Aldehyde ferredoxin oxidoreductase, C-terminal domains"/>
    <property type="match status" value="1"/>
</dbReference>
<evidence type="ECO:0000256" key="2">
    <source>
        <dbReference type="ARBA" id="ARBA00011032"/>
    </source>
</evidence>
<evidence type="ECO:0000256" key="5">
    <source>
        <dbReference type="ARBA" id="ARBA00023002"/>
    </source>
</evidence>
<organism evidence="11">
    <name type="scientific">marine sediment metagenome</name>
    <dbReference type="NCBI Taxonomy" id="412755"/>
    <lineage>
        <taxon>unclassified sequences</taxon>
        <taxon>metagenomes</taxon>
        <taxon>ecological metagenomes</taxon>
    </lineage>
</organism>
<dbReference type="SUPFAM" id="SSF56228">
    <property type="entry name" value="Aldehyde ferredoxin oxidoreductase, N-terminal domain"/>
    <property type="match status" value="1"/>
</dbReference>
<proteinExistence type="inferred from homology"/>
<dbReference type="Pfam" id="PF01314">
    <property type="entry name" value="AFOR_C"/>
    <property type="match status" value="1"/>
</dbReference>
<accession>X0YLV3</accession>
<dbReference type="PANTHER" id="PTHR30038:SF0">
    <property type="entry name" value="TUNGSTEN-CONTAINING ALDEHYDE FERREDOXIN OXIDOREDUCTASE"/>
    <property type="match status" value="1"/>
</dbReference>